<proteinExistence type="predicted"/>
<keyword evidence="4" id="KW-1185">Reference proteome</keyword>
<protein>
    <recommendedName>
        <fullName evidence="5">Lipoprotein</fullName>
    </recommendedName>
</protein>
<comment type="caution">
    <text evidence="3">The sequence shown here is derived from an EMBL/GenBank/DDBJ whole genome shotgun (WGS) entry which is preliminary data.</text>
</comment>
<accession>A0A9X3RBF5</accession>
<dbReference type="PROSITE" id="PS51257">
    <property type="entry name" value="PROKAR_LIPOPROTEIN"/>
    <property type="match status" value="1"/>
</dbReference>
<dbReference type="EMBL" id="JAMKBI010000008">
    <property type="protein sequence ID" value="MCZ8534168.1"/>
    <property type="molecule type" value="Genomic_DNA"/>
</dbReference>
<feature type="compositionally biased region" description="Polar residues" evidence="1">
    <location>
        <begin position="82"/>
        <end position="97"/>
    </location>
</feature>
<feature type="signal peptide" evidence="2">
    <location>
        <begin position="1"/>
        <end position="15"/>
    </location>
</feature>
<feature type="chain" id="PRO_5040727792" description="Lipoprotein" evidence="2">
    <location>
        <begin position="16"/>
        <end position="132"/>
    </location>
</feature>
<name>A0A9X3RBF5_9BACI</name>
<sequence>MRKILLLLFSMILLAACSNQETIKATGEGDLWNAHLIYEITDTHLSDRGGIEYTGDEKLLYVTYSVVTDEGERTGEVEPQEEQTAISFGTSGGNNPPATKDEAIISLNHATIEITWRTITGEYEEQINLKVN</sequence>
<gene>
    <name evidence="3" type="ORF">M9R61_12670</name>
</gene>
<evidence type="ECO:0000256" key="1">
    <source>
        <dbReference type="SAM" id="MobiDB-lite"/>
    </source>
</evidence>
<evidence type="ECO:0000256" key="2">
    <source>
        <dbReference type="SAM" id="SignalP"/>
    </source>
</evidence>
<organism evidence="3 4">
    <name type="scientific">Psychrobacillus psychrodurans</name>
    <dbReference type="NCBI Taxonomy" id="126157"/>
    <lineage>
        <taxon>Bacteria</taxon>
        <taxon>Bacillati</taxon>
        <taxon>Bacillota</taxon>
        <taxon>Bacilli</taxon>
        <taxon>Bacillales</taxon>
        <taxon>Bacillaceae</taxon>
        <taxon>Psychrobacillus</taxon>
    </lineage>
</organism>
<dbReference type="Proteomes" id="UP001152172">
    <property type="component" value="Unassembled WGS sequence"/>
</dbReference>
<feature type="region of interest" description="Disordered" evidence="1">
    <location>
        <begin position="71"/>
        <end position="99"/>
    </location>
</feature>
<reference evidence="3" key="1">
    <citation type="submission" date="2022-05" db="EMBL/GenBank/DDBJ databases">
        <authorList>
            <person name="Colautti A."/>
            <person name="Iacumin L."/>
        </authorList>
    </citation>
    <scope>NUCLEOTIDE SEQUENCE</scope>
    <source>
        <strain evidence="3">DSM 30747</strain>
    </source>
</reference>
<dbReference type="AlphaFoldDB" id="A0A9X3RBF5"/>
<evidence type="ECO:0008006" key="5">
    <source>
        <dbReference type="Google" id="ProtNLM"/>
    </source>
</evidence>
<keyword evidence="2" id="KW-0732">Signal</keyword>
<dbReference type="RefSeq" id="WP_269922379.1">
    <property type="nucleotide sequence ID" value="NZ_JAMKBI010000008.1"/>
</dbReference>
<evidence type="ECO:0000313" key="3">
    <source>
        <dbReference type="EMBL" id="MCZ8534168.1"/>
    </source>
</evidence>
<evidence type="ECO:0000313" key="4">
    <source>
        <dbReference type="Proteomes" id="UP001152172"/>
    </source>
</evidence>